<evidence type="ECO:0000313" key="2">
    <source>
        <dbReference type="Proteomes" id="UP000283087"/>
    </source>
</evidence>
<dbReference type="EMBL" id="RQXW01000007">
    <property type="protein sequence ID" value="RTE65965.1"/>
    <property type="molecule type" value="Genomic_DNA"/>
</dbReference>
<dbReference type="Pfam" id="PF22817">
    <property type="entry name" value="ApeP-like"/>
    <property type="match status" value="1"/>
</dbReference>
<organism evidence="1 2">
    <name type="scientific">Amphritea opalescens</name>
    <dbReference type="NCBI Taxonomy" id="2490544"/>
    <lineage>
        <taxon>Bacteria</taxon>
        <taxon>Pseudomonadati</taxon>
        <taxon>Pseudomonadota</taxon>
        <taxon>Gammaproteobacteria</taxon>
        <taxon>Oceanospirillales</taxon>
        <taxon>Oceanospirillaceae</taxon>
        <taxon>Amphritea</taxon>
    </lineage>
</organism>
<name>A0A430KR46_9GAMM</name>
<dbReference type="InterPro" id="IPR029069">
    <property type="entry name" value="HotDog_dom_sf"/>
</dbReference>
<protein>
    <recommendedName>
        <fullName evidence="3">3-hydroxylacyl-ACP dehydratase</fullName>
    </recommendedName>
</protein>
<keyword evidence="2" id="KW-1185">Reference proteome</keyword>
<sequence>MKSEYQVADLVPHSGQMSLLTEITGYGDDWLTAQVTINENSIFADARGVPSWVGLEYLAQAIGAFAGLQERLKGEAPKLGFLLGTRKYICSKDYFVQGDQLVLKVIRNMQAENGLSAFECHLQGSDVTASASLNVFQPEDGEQFLKDASE</sequence>
<dbReference type="OrthoDB" id="9800188at2"/>
<reference evidence="1 2" key="1">
    <citation type="submission" date="2018-11" db="EMBL/GenBank/DDBJ databases">
        <title>The draft genome sequence of Amphritea opalescens ANRC-JH13T.</title>
        <authorList>
            <person name="Fang Z."/>
            <person name="Zhang Y."/>
            <person name="Han X."/>
        </authorList>
    </citation>
    <scope>NUCLEOTIDE SEQUENCE [LARGE SCALE GENOMIC DNA]</scope>
    <source>
        <strain evidence="1 2">ANRC-JH13</strain>
    </source>
</reference>
<dbReference type="RefSeq" id="WP_126158472.1">
    <property type="nucleotide sequence ID" value="NZ_RQXW01000007.1"/>
</dbReference>
<gene>
    <name evidence="1" type="ORF">EH243_09795</name>
</gene>
<evidence type="ECO:0000313" key="1">
    <source>
        <dbReference type="EMBL" id="RTE65965.1"/>
    </source>
</evidence>
<dbReference type="InterPro" id="IPR016776">
    <property type="entry name" value="ApeP-like_dehydratase"/>
</dbReference>
<dbReference type="Gene3D" id="3.10.129.10">
    <property type="entry name" value="Hotdog Thioesterase"/>
    <property type="match status" value="1"/>
</dbReference>
<evidence type="ECO:0008006" key="3">
    <source>
        <dbReference type="Google" id="ProtNLM"/>
    </source>
</evidence>
<dbReference type="AlphaFoldDB" id="A0A430KR46"/>
<dbReference type="SUPFAM" id="SSF54637">
    <property type="entry name" value="Thioesterase/thiol ester dehydrase-isomerase"/>
    <property type="match status" value="1"/>
</dbReference>
<dbReference type="Proteomes" id="UP000283087">
    <property type="component" value="Unassembled WGS sequence"/>
</dbReference>
<accession>A0A430KR46</accession>
<proteinExistence type="predicted"/>
<dbReference type="PIRSF" id="PIRSF020565">
    <property type="entry name" value="3Ho_Ac_ACP_DH_prd"/>
    <property type="match status" value="1"/>
</dbReference>
<comment type="caution">
    <text evidence="1">The sequence shown here is derived from an EMBL/GenBank/DDBJ whole genome shotgun (WGS) entry which is preliminary data.</text>
</comment>